<evidence type="ECO:0000313" key="5">
    <source>
        <dbReference type="EMBL" id="MCM3712852.1"/>
    </source>
</evidence>
<dbReference type="PROSITE" id="PS51462">
    <property type="entry name" value="NUDIX"/>
    <property type="match status" value="1"/>
</dbReference>
<comment type="cofactor">
    <cofactor evidence="1">
        <name>Mg(2+)</name>
        <dbReference type="ChEBI" id="CHEBI:18420"/>
    </cofactor>
</comment>
<keyword evidence="6" id="KW-1185">Reference proteome</keyword>
<evidence type="ECO:0000256" key="2">
    <source>
        <dbReference type="ARBA" id="ARBA00022801"/>
    </source>
</evidence>
<dbReference type="InterPro" id="IPR020476">
    <property type="entry name" value="Nudix_hydrolase"/>
</dbReference>
<dbReference type="InterPro" id="IPR020084">
    <property type="entry name" value="NUDIX_hydrolase_CS"/>
</dbReference>
<dbReference type="Gene3D" id="3.90.79.10">
    <property type="entry name" value="Nucleoside Triphosphate Pyrophosphohydrolase"/>
    <property type="match status" value="1"/>
</dbReference>
<proteinExistence type="inferred from homology"/>
<evidence type="ECO:0000256" key="1">
    <source>
        <dbReference type="ARBA" id="ARBA00001946"/>
    </source>
</evidence>
<dbReference type="InterPro" id="IPR000086">
    <property type="entry name" value="NUDIX_hydrolase_dom"/>
</dbReference>
<dbReference type="SUPFAM" id="SSF55811">
    <property type="entry name" value="Nudix"/>
    <property type="match status" value="1"/>
</dbReference>
<dbReference type="AlphaFoldDB" id="A0A9X2IMY1"/>
<evidence type="ECO:0000259" key="4">
    <source>
        <dbReference type="PROSITE" id="PS51462"/>
    </source>
</evidence>
<dbReference type="RefSeq" id="WP_251221698.1">
    <property type="nucleotide sequence ID" value="NZ_JAMBOL010000001.1"/>
</dbReference>
<sequence length="145" mass="16269">MRIDDIRPGVAMIVFNEQNEVLLQKRGDVGLWGLPSGHVERGETVEEAAIREMKEETNLEVEIVRLIGVYSEPESQVFVYPDQRAVHFVTVCFLAKVVGGKLKGDGEETIDATYFPTDALPQQLLTMHPQWLSDALANKEAAFIR</sequence>
<protein>
    <submittedName>
        <fullName evidence="5">NUDIX domain-containing protein</fullName>
    </submittedName>
</protein>
<gene>
    <name evidence="5" type="ORF">M3202_02040</name>
</gene>
<comment type="caution">
    <text evidence="5">The sequence shown here is derived from an EMBL/GenBank/DDBJ whole genome shotgun (WGS) entry which is preliminary data.</text>
</comment>
<dbReference type="PANTHER" id="PTHR43046:SF2">
    <property type="entry name" value="8-OXO-DGTP DIPHOSPHATASE-RELATED"/>
    <property type="match status" value="1"/>
</dbReference>
<dbReference type="EMBL" id="JAMBOL010000001">
    <property type="protein sequence ID" value="MCM3712852.1"/>
    <property type="molecule type" value="Genomic_DNA"/>
</dbReference>
<accession>A0A9X2IMY1</accession>
<feature type="domain" description="Nudix hydrolase" evidence="4">
    <location>
        <begin position="5"/>
        <end position="138"/>
    </location>
</feature>
<evidence type="ECO:0000313" key="6">
    <source>
        <dbReference type="Proteomes" id="UP001139179"/>
    </source>
</evidence>
<reference evidence="5" key="1">
    <citation type="submission" date="2022-05" db="EMBL/GenBank/DDBJ databases">
        <title>Comparative Genomics of Spacecraft Associated Microbes.</title>
        <authorList>
            <person name="Tran M.T."/>
            <person name="Wright A."/>
            <person name="Seuylemezian A."/>
            <person name="Eisen J."/>
            <person name="Coil D."/>
        </authorList>
    </citation>
    <scope>NUCLEOTIDE SEQUENCE</scope>
    <source>
        <strain evidence="5">214.1.1</strain>
    </source>
</reference>
<keyword evidence="2 3" id="KW-0378">Hydrolase</keyword>
<comment type="similarity">
    <text evidence="3">Belongs to the Nudix hydrolase family.</text>
</comment>
<organism evidence="5 6">
    <name type="scientific">Halalkalibacter oceani</name>
    <dbReference type="NCBI Taxonomy" id="1653776"/>
    <lineage>
        <taxon>Bacteria</taxon>
        <taxon>Bacillati</taxon>
        <taxon>Bacillota</taxon>
        <taxon>Bacilli</taxon>
        <taxon>Bacillales</taxon>
        <taxon>Bacillaceae</taxon>
        <taxon>Halalkalibacter</taxon>
    </lineage>
</organism>
<name>A0A9X2IMY1_9BACI</name>
<dbReference type="Pfam" id="PF00293">
    <property type="entry name" value="NUDIX"/>
    <property type="match status" value="1"/>
</dbReference>
<dbReference type="Proteomes" id="UP001139179">
    <property type="component" value="Unassembled WGS sequence"/>
</dbReference>
<dbReference type="InterPro" id="IPR015797">
    <property type="entry name" value="NUDIX_hydrolase-like_dom_sf"/>
</dbReference>
<evidence type="ECO:0000256" key="3">
    <source>
        <dbReference type="RuleBase" id="RU003476"/>
    </source>
</evidence>
<dbReference type="PRINTS" id="PR00502">
    <property type="entry name" value="NUDIXFAMILY"/>
</dbReference>
<dbReference type="PROSITE" id="PS00893">
    <property type="entry name" value="NUDIX_BOX"/>
    <property type="match status" value="1"/>
</dbReference>
<dbReference type="GO" id="GO:0016787">
    <property type="term" value="F:hydrolase activity"/>
    <property type="evidence" value="ECO:0007669"/>
    <property type="project" value="UniProtKB-KW"/>
</dbReference>
<dbReference type="PANTHER" id="PTHR43046">
    <property type="entry name" value="GDP-MANNOSE MANNOSYL HYDROLASE"/>
    <property type="match status" value="1"/>
</dbReference>